<evidence type="ECO:0008006" key="4">
    <source>
        <dbReference type="Google" id="ProtNLM"/>
    </source>
</evidence>
<sequence length="183" mass="20861">MITHENVLHFLLVGLAILLGRVFQDVFFLGKIDAFNRENKVYMAIINFVEALYGISIIKLTIDLMRSNFFYAVLFGMGSTIGGFVVLILKKKFNNTLEGQRKYFVRIAVPANTSDLVAQMRDAGFKFAWTEQQYVNGINRIVIEITLKNRKELEGLKAILRSYKDMFVTILHAEDVLSQATVV</sequence>
<dbReference type="AlphaFoldDB" id="A0A081C563"/>
<keyword evidence="1" id="KW-0812">Transmembrane</keyword>
<accession>A0A081C563</accession>
<keyword evidence="1" id="KW-0472">Membrane</keyword>
<keyword evidence="3" id="KW-1185">Reference proteome</keyword>
<feature type="transmembrane region" description="Helical" evidence="1">
    <location>
        <begin position="6"/>
        <end position="29"/>
    </location>
</feature>
<evidence type="ECO:0000313" key="2">
    <source>
        <dbReference type="EMBL" id="GAK59718.1"/>
    </source>
</evidence>
<reference evidence="2" key="1">
    <citation type="journal article" date="2015" name="PeerJ">
        <title>First genomic representation of candidate bacterial phylum KSB3 points to enhanced environmental sensing as a trigger of wastewater bulking.</title>
        <authorList>
            <person name="Sekiguchi Y."/>
            <person name="Ohashi A."/>
            <person name="Parks D.H."/>
            <person name="Yamauchi T."/>
            <person name="Tyson G.W."/>
            <person name="Hugenholtz P."/>
        </authorList>
    </citation>
    <scope>NUCLEOTIDE SEQUENCE [LARGE SCALE GENOMIC DNA]</scope>
</reference>
<gene>
    <name evidence="2" type="ORF">U27_06703</name>
</gene>
<evidence type="ECO:0000313" key="3">
    <source>
        <dbReference type="Proteomes" id="UP000030661"/>
    </source>
</evidence>
<dbReference type="HOGENOM" id="CLU_1472450_0_0_0"/>
<proteinExistence type="predicted"/>
<dbReference type="EMBL" id="DF820470">
    <property type="protein sequence ID" value="GAK59718.1"/>
    <property type="molecule type" value="Genomic_DNA"/>
</dbReference>
<protein>
    <recommendedName>
        <fullName evidence="4">DUF5698 domain-containing protein</fullName>
    </recommendedName>
</protein>
<keyword evidence="1" id="KW-1133">Transmembrane helix</keyword>
<feature type="transmembrane region" description="Helical" evidence="1">
    <location>
        <begin position="41"/>
        <end position="62"/>
    </location>
</feature>
<name>A0A081C563_VECG1</name>
<organism evidence="2">
    <name type="scientific">Vecturithrix granuli</name>
    <dbReference type="NCBI Taxonomy" id="1499967"/>
    <lineage>
        <taxon>Bacteria</taxon>
        <taxon>Candidatus Moduliflexota</taxon>
        <taxon>Candidatus Vecturitrichia</taxon>
        <taxon>Candidatus Vecturitrichales</taxon>
        <taxon>Candidatus Vecturitrichaceae</taxon>
        <taxon>Candidatus Vecturithrix</taxon>
    </lineage>
</organism>
<feature type="transmembrane region" description="Helical" evidence="1">
    <location>
        <begin position="68"/>
        <end position="89"/>
    </location>
</feature>
<dbReference type="Proteomes" id="UP000030661">
    <property type="component" value="Unassembled WGS sequence"/>
</dbReference>
<evidence type="ECO:0000256" key="1">
    <source>
        <dbReference type="SAM" id="Phobius"/>
    </source>
</evidence>